<dbReference type="PANTHER" id="PTHR43671">
    <property type="entry name" value="SERINE/THREONINE-PROTEIN KINASE NEK"/>
    <property type="match status" value="1"/>
</dbReference>
<dbReference type="PANTHER" id="PTHR43671:SF13">
    <property type="entry name" value="SERINE_THREONINE-PROTEIN KINASE NEK2"/>
    <property type="match status" value="1"/>
</dbReference>
<keyword evidence="8" id="KW-0472">Membrane</keyword>
<dbReference type="PROSITE" id="PS50011">
    <property type="entry name" value="PROTEIN_KINASE_DOM"/>
    <property type="match status" value="1"/>
</dbReference>
<evidence type="ECO:0000256" key="6">
    <source>
        <dbReference type="ARBA" id="ARBA00022840"/>
    </source>
</evidence>
<dbReference type="CDD" id="cd14014">
    <property type="entry name" value="STKc_PknB_like"/>
    <property type="match status" value="1"/>
</dbReference>
<feature type="domain" description="Protein kinase" evidence="9">
    <location>
        <begin position="14"/>
        <end position="272"/>
    </location>
</feature>
<keyword evidence="11" id="KW-0723">Serine/threonine-protein kinase</keyword>
<dbReference type="KEGG" id="rter:IDM49_11825"/>
<evidence type="ECO:0000313" key="10">
    <source>
        <dbReference type="EMBL" id="QOW64678.1"/>
    </source>
</evidence>
<keyword evidence="6 7" id="KW-0067">ATP-binding</keyword>
<evidence type="ECO:0000256" key="8">
    <source>
        <dbReference type="SAM" id="Phobius"/>
    </source>
</evidence>
<evidence type="ECO:0000313" key="11">
    <source>
        <dbReference type="EMBL" id="QOW64771.1"/>
    </source>
</evidence>
<evidence type="ECO:0000256" key="1">
    <source>
        <dbReference type="ARBA" id="ARBA00010886"/>
    </source>
</evidence>
<dbReference type="EMBL" id="CP062961">
    <property type="protein sequence ID" value="QOW64771.1"/>
    <property type="molecule type" value="Genomic_DNA"/>
</dbReference>
<evidence type="ECO:0000256" key="3">
    <source>
        <dbReference type="ARBA" id="ARBA00022679"/>
    </source>
</evidence>
<keyword evidence="12" id="KW-1185">Reference proteome</keyword>
<evidence type="ECO:0000256" key="7">
    <source>
        <dbReference type="PROSITE-ProRule" id="PRU10141"/>
    </source>
</evidence>
<dbReference type="PROSITE" id="PS00108">
    <property type="entry name" value="PROTEIN_KINASE_ST"/>
    <property type="match status" value="1"/>
</dbReference>
<dbReference type="InterPro" id="IPR050660">
    <property type="entry name" value="NEK_Ser/Thr_kinase"/>
</dbReference>
<gene>
    <name evidence="10" type="ORF">IDM49_11700</name>
    <name evidence="11" type="ORF">IDM49_11825</name>
</gene>
<dbReference type="AlphaFoldDB" id="A0A7S6WWE4"/>
<dbReference type="Proteomes" id="UP000516404">
    <property type="component" value="Plasmid p1"/>
</dbReference>
<dbReference type="EMBL" id="CP062960">
    <property type="protein sequence ID" value="QOW64678.1"/>
    <property type="molecule type" value="Genomic_DNA"/>
</dbReference>
<dbReference type="SMART" id="SM00220">
    <property type="entry name" value="S_TKc"/>
    <property type="match status" value="1"/>
</dbReference>
<dbReference type="Pfam" id="PF00069">
    <property type="entry name" value="Pkinase"/>
    <property type="match status" value="1"/>
</dbReference>
<dbReference type="InterPro" id="IPR000719">
    <property type="entry name" value="Prot_kinase_dom"/>
</dbReference>
<comment type="similarity">
    <text evidence="1">Belongs to the protein kinase superfamily. NEK Ser/Thr protein kinase family. NIMA subfamily.</text>
</comment>
<evidence type="ECO:0000259" key="9">
    <source>
        <dbReference type="PROSITE" id="PS50011"/>
    </source>
</evidence>
<feature type="binding site" evidence="7">
    <location>
        <position position="43"/>
    </location>
    <ligand>
        <name>ATP</name>
        <dbReference type="ChEBI" id="CHEBI:30616"/>
    </ligand>
</feature>
<accession>A0A7S6WWE4</accession>
<feature type="transmembrane region" description="Helical" evidence="8">
    <location>
        <begin position="364"/>
        <end position="386"/>
    </location>
</feature>
<dbReference type="GO" id="GO:0004674">
    <property type="term" value="F:protein serine/threonine kinase activity"/>
    <property type="evidence" value="ECO:0007669"/>
    <property type="project" value="UniProtKB-KW"/>
</dbReference>
<keyword evidence="3" id="KW-0808">Transferase</keyword>
<dbReference type="Proteomes" id="UP000516404">
    <property type="component" value="Plasmid p2"/>
</dbReference>
<dbReference type="InterPro" id="IPR008271">
    <property type="entry name" value="Ser/Thr_kinase_AS"/>
</dbReference>
<dbReference type="SUPFAM" id="SSF56112">
    <property type="entry name" value="Protein kinase-like (PK-like)"/>
    <property type="match status" value="1"/>
</dbReference>
<keyword evidence="8" id="KW-0812">Transmembrane</keyword>
<geneLocation type="plasmid" evidence="10 12">
    <name>p1</name>
</geneLocation>
<sequence>MGEVAAGAPLGASYKLVKLIGKGASGQVWRLEHSKKSEPLIAKILHQHLAEDHSVVERFVRERSVLMSLQHEHIVTVHDLVVEGSTLALVMDYYSGGSLRDQLEQRGTFKPALALQLVATVLETLAYAHGQNVIHRDIKPDNILLAAASQDLDSQQIRITDFGIASIIHADHANTTGIVGTPYYLPPELIQHGTSGAAGDVYSTGIMLYELLAGRTPFAGDGTDFTIAYRHISAQVPVLDVPEPIMQVLMALLDKNPSQRPHPLDAASQLRVLAQRFESLPALQPMPSPRGFAEAKRPETVIRGSGNSTASLAPEPAEDAAPPILGASARATIIKPQHVERAAQDSEHVESPVVQEVKKSRSKAIWLSVLGVLLLAGAGWGIYWAVSAHSKPGEPFSAMGSQETPLPTGLSVRREATYNPSSSTIELKIIYSAQKAPLSGDLLEVLPATEDGDSCPNASWENADAQRNQPTVTDMNVQCGWNLQNVEIMPNQELEITGKVSAQVADQQELEKWLDAVSEQTQDAITSKDYKSASYPIQRLTDIAVKVPERTVSQTVVPVTLLPVWPSGEDALNPLYSSETFGKPSSMLQAIAGDKDPVRFSDGCAGHLMVDASGQKITALSVADQCSVNAQVGNFTDLQSNNFAISTRR</sequence>
<evidence type="ECO:0000256" key="2">
    <source>
        <dbReference type="ARBA" id="ARBA00012513"/>
    </source>
</evidence>
<keyword evidence="11" id="KW-0614">Plasmid</keyword>
<dbReference type="KEGG" id="rter:IDM49_11700"/>
<keyword evidence="5 11" id="KW-0418">Kinase</keyword>
<dbReference type="Gene3D" id="1.10.510.10">
    <property type="entry name" value="Transferase(Phosphotransferase) domain 1"/>
    <property type="match status" value="1"/>
</dbReference>
<dbReference type="RefSeq" id="WP_193836732.1">
    <property type="nucleotide sequence ID" value="NZ_CP062960.1"/>
</dbReference>
<dbReference type="GeneID" id="96624923"/>
<reference evidence="11 12" key="1">
    <citation type="submission" date="2020-09" db="EMBL/GenBank/DDBJ databases">
        <title>Investigation of environmental microbes.</title>
        <authorList>
            <person name="Ou Y."/>
            <person name="Kang Q."/>
        </authorList>
    </citation>
    <scope>NUCLEOTIDE SEQUENCE [LARGE SCALE GENOMIC DNA]</scope>
    <source>
        <strain evidence="11 12">KJZ-14</strain>
        <plasmid evidence="10 12">p1</plasmid>
        <plasmid evidence="11 12">p2</plasmid>
    </source>
</reference>
<evidence type="ECO:0000313" key="12">
    <source>
        <dbReference type="Proteomes" id="UP000516404"/>
    </source>
</evidence>
<dbReference type="GO" id="GO:0005524">
    <property type="term" value="F:ATP binding"/>
    <property type="evidence" value="ECO:0007669"/>
    <property type="project" value="UniProtKB-UniRule"/>
</dbReference>
<dbReference type="PROSITE" id="PS00107">
    <property type="entry name" value="PROTEIN_KINASE_ATP"/>
    <property type="match status" value="1"/>
</dbReference>
<keyword evidence="4 7" id="KW-0547">Nucleotide-binding</keyword>
<evidence type="ECO:0000256" key="5">
    <source>
        <dbReference type="ARBA" id="ARBA00022777"/>
    </source>
</evidence>
<protein>
    <recommendedName>
        <fullName evidence="2">non-specific serine/threonine protein kinase</fullName>
        <ecNumber evidence="2">2.7.11.1</ecNumber>
    </recommendedName>
</protein>
<keyword evidence="8" id="KW-1133">Transmembrane helix</keyword>
<dbReference type="EC" id="2.7.11.1" evidence="2"/>
<proteinExistence type="inferred from homology"/>
<name>A0A7S6WWE4_9MICC</name>
<dbReference type="InterPro" id="IPR011009">
    <property type="entry name" value="Kinase-like_dom_sf"/>
</dbReference>
<evidence type="ECO:0000256" key="4">
    <source>
        <dbReference type="ARBA" id="ARBA00022741"/>
    </source>
</evidence>
<geneLocation type="plasmid" evidence="11 12">
    <name>p2</name>
</geneLocation>
<dbReference type="InterPro" id="IPR017441">
    <property type="entry name" value="Protein_kinase_ATP_BS"/>
</dbReference>
<organism evidence="11 12">
    <name type="scientific">Rothia terrae</name>
    <dbReference type="NCBI Taxonomy" id="396015"/>
    <lineage>
        <taxon>Bacteria</taxon>
        <taxon>Bacillati</taxon>
        <taxon>Actinomycetota</taxon>
        <taxon>Actinomycetes</taxon>
        <taxon>Micrococcales</taxon>
        <taxon>Micrococcaceae</taxon>
        <taxon>Rothia</taxon>
    </lineage>
</organism>